<evidence type="ECO:0000259" key="8">
    <source>
        <dbReference type="Pfam" id="PF01431"/>
    </source>
</evidence>
<dbReference type="GO" id="GO:0004222">
    <property type="term" value="F:metalloendopeptidase activity"/>
    <property type="evidence" value="ECO:0007669"/>
    <property type="project" value="InterPro"/>
</dbReference>
<name>A0A931E4B7_9BACT</name>
<keyword evidence="11" id="KW-1185">Reference proteome</keyword>
<keyword evidence="7" id="KW-0482">Metalloprotease</keyword>
<sequence length="676" mass="76212">MNRYIALAVLLAMSASCSETKKEADKPDVLAANMDSTVNPADDFFDYANGGWIKKNPIPAEESSWGIGNLVIEENQKRLRIINEEAAKANAAQGSNEQKIGDFWTTAMDSAKIEQEGIKPIQPYLDKIAAIKDVTSLQSTMAELDRMGVDGVIAFGVSQDAKNSTVYALQMWQTGLGLPEREFYFKTDSTSQNIRNKYVTYIATMLSMLGSDSVAANTGAKNILALETALAQSHRKIEDLRDPYANYNKFAVKDLSKVSTVINWNNYMTIFDVAKVDSVIIGQPEYYTTAGKVLQSTAIETWKDYLRLNLVQAFSIALPDAFGREDFEFSKLFTGATERKPRWKRVIRSEENVMGELLGQLYVKEFFNETAKKRYETLAEQIRGALQNRIQNLAWMSDSTKAKAQAKLASVTKKIGYPDKWKDFSALKVGKESYVQNLINASLWWHNYNVNKLGKPVDKDEWDMYPQTYNAYYNPSNNEIVMPAGIFTVPGYKDEELDDAVVYGYGGASTIGHELTHGFDDEGRQFDAQGNLESWWTKDDEKKFTDRADVMVKQFGNYVVVDTFKINGKATLGENIADLGGILLGWDAFKNTEQYKKNEKLAGLSPAQRYFMGYALGWLGHTREQQLRTQVLTDVHSPAKFRVNGPMSDVDAFYETFNVKQGNKMFIPDSARVRIW</sequence>
<dbReference type="Pfam" id="PF05649">
    <property type="entry name" value="Peptidase_M13_N"/>
    <property type="match status" value="1"/>
</dbReference>
<dbReference type="PROSITE" id="PS51885">
    <property type="entry name" value="NEPRILYSIN"/>
    <property type="match status" value="1"/>
</dbReference>
<dbReference type="SUPFAM" id="SSF55486">
    <property type="entry name" value="Metalloproteases ('zincins'), catalytic domain"/>
    <property type="match status" value="1"/>
</dbReference>
<dbReference type="GO" id="GO:0005886">
    <property type="term" value="C:plasma membrane"/>
    <property type="evidence" value="ECO:0007669"/>
    <property type="project" value="TreeGrafter"/>
</dbReference>
<accession>A0A931E4B7</accession>
<dbReference type="Gene3D" id="3.40.390.10">
    <property type="entry name" value="Collagenase (Catalytic Domain)"/>
    <property type="match status" value="1"/>
</dbReference>
<dbReference type="Proteomes" id="UP000628448">
    <property type="component" value="Unassembled WGS sequence"/>
</dbReference>
<feature type="domain" description="Peptidase M13 N-terminal" evidence="9">
    <location>
        <begin position="40"/>
        <end position="418"/>
    </location>
</feature>
<reference evidence="10" key="1">
    <citation type="submission" date="2020-11" db="EMBL/GenBank/DDBJ databases">
        <title>Bacterial whole genome sequence for Panacibacter sp. DH6.</title>
        <authorList>
            <person name="Le V."/>
            <person name="Ko S."/>
            <person name="Ahn C.-Y."/>
            <person name="Oh H.-M."/>
        </authorList>
    </citation>
    <scope>NUCLEOTIDE SEQUENCE</scope>
    <source>
        <strain evidence="10">DH6</strain>
    </source>
</reference>
<evidence type="ECO:0000313" key="10">
    <source>
        <dbReference type="EMBL" id="MBG9374738.1"/>
    </source>
</evidence>
<proteinExistence type="inferred from homology"/>
<keyword evidence="3" id="KW-0645">Protease</keyword>
<dbReference type="RefSeq" id="WP_196988832.1">
    <property type="nucleotide sequence ID" value="NZ_JADWYR010000001.1"/>
</dbReference>
<dbReference type="PANTHER" id="PTHR11733">
    <property type="entry name" value="ZINC METALLOPROTEASE FAMILY M13 NEPRILYSIN-RELATED"/>
    <property type="match status" value="1"/>
</dbReference>
<evidence type="ECO:0000256" key="1">
    <source>
        <dbReference type="ARBA" id="ARBA00001947"/>
    </source>
</evidence>
<dbReference type="Pfam" id="PF01431">
    <property type="entry name" value="Peptidase_M13"/>
    <property type="match status" value="1"/>
</dbReference>
<dbReference type="InterPro" id="IPR042089">
    <property type="entry name" value="Peptidase_M13_dom_2"/>
</dbReference>
<dbReference type="InterPro" id="IPR024079">
    <property type="entry name" value="MetalloPept_cat_dom_sf"/>
</dbReference>
<comment type="cofactor">
    <cofactor evidence="1">
        <name>Zn(2+)</name>
        <dbReference type="ChEBI" id="CHEBI:29105"/>
    </cofactor>
</comment>
<dbReference type="GO" id="GO:0016485">
    <property type="term" value="P:protein processing"/>
    <property type="evidence" value="ECO:0007669"/>
    <property type="project" value="TreeGrafter"/>
</dbReference>
<dbReference type="Gene3D" id="1.10.1380.10">
    <property type="entry name" value="Neutral endopeptidase , domain2"/>
    <property type="match status" value="1"/>
</dbReference>
<dbReference type="PROSITE" id="PS51257">
    <property type="entry name" value="PROKAR_LIPOPROTEIN"/>
    <property type="match status" value="1"/>
</dbReference>
<dbReference type="CDD" id="cd08662">
    <property type="entry name" value="M13"/>
    <property type="match status" value="1"/>
</dbReference>
<dbReference type="InterPro" id="IPR008753">
    <property type="entry name" value="Peptidase_M13_N"/>
</dbReference>
<gene>
    <name evidence="10" type="ORF">I5907_00700</name>
</gene>
<evidence type="ECO:0000256" key="5">
    <source>
        <dbReference type="ARBA" id="ARBA00022801"/>
    </source>
</evidence>
<dbReference type="InterPro" id="IPR018497">
    <property type="entry name" value="Peptidase_M13_C"/>
</dbReference>
<comment type="similarity">
    <text evidence="2">Belongs to the peptidase M13 family.</text>
</comment>
<evidence type="ECO:0000313" key="11">
    <source>
        <dbReference type="Proteomes" id="UP000628448"/>
    </source>
</evidence>
<feature type="domain" description="Peptidase M13 C-terminal" evidence="8">
    <location>
        <begin position="470"/>
        <end position="670"/>
    </location>
</feature>
<keyword evidence="5" id="KW-0378">Hydrolase</keyword>
<dbReference type="InterPro" id="IPR000718">
    <property type="entry name" value="Peptidase_M13"/>
</dbReference>
<protein>
    <submittedName>
        <fullName evidence="10">M13 family metallopeptidase</fullName>
    </submittedName>
</protein>
<evidence type="ECO:0000256" key="4">
    <source>
        <dbReference type="ARBA" id="ARBA00022723"/>
    </source>
</evidence>
<dbReference type="AlphaFoldDB" id="A0A931E4B7"/>
<keyword evidence="4" id="KW-0479">Metal-binding</keyword>
<organism evidence="10 11">
    <name type="scientific">Panacibacter microcysteis</name>
    <dbReference type="NCBI Taxonomy" id="2793269"/>
    <lineage>
        <taxon>Bacteria</taxon>
        <taxon>Pseudomonadati</taxon>
        <taxon>Bacteroidota</taxon>
        <taxon>Chitinophagia</taxon>
        <taxon>Chitinophagales</taxon>
        <taxon>Chitinophagaceae</taxon>
        <taxon>Panacibacter</taxon>
    </lineage>
</organism>
<keyword evidence="6" id="KW-0862">Zinc</keyword>
<comment type="caution">
    <text evidence="10">The sequence shown here is derived from an EMBL/GenBank/DDBJ whole genome shotgun (WGS) entry which is preliminary data.</text>
</comment>
<dbReference type="PRINTS" id="PR00786">
    <property type="entry name" value="NEPRILYSIN"/>
</dbReference>
<dbReference type="GO" id="GO:0046872">
    <property type="term" value="F:metal ion binding"/>
    <property type="evidence" value="ECO:0007669"/>
    <property type="project" value="UniProtKB-KW"/>
</dbReference>
<evidence type="ECO:0000259" key="9">
    <source>
        <dbReference type="Pfam" id="PF05649"/>
    </source>
</evidence>
<evidence type="ECO:0000256" key="2">
    <source>
        <dbReference type="ARBA" id="ARBA00007357"/>
    </source>
</evidence>
<dbReference type="PANTHER" id="PTHR11733:SF167">
    <property type="entry name" value="FI17812P1-RELATED"/>
    <property type="match status" value="1"/>
</dbReference>
<evidence type="ECO:0000256" key="7">
    <source>
        <dbReference type="ARBA" id="ARBA00023049"/>
    </source>
</evidence>
<evidence type="ECO:0000256" key="3">
    <source>
        <dbReference type="ARBA" id="ARBA00022670"/>
    </source>
</evidence>
<evidence type="ECO:0000256" key="6">
    <source>
        <dbReference type="ARBA" id="ARBA00022833"/>
    </source>
</evidence>
<dbReference type="EMBL" id="JADWYR010000001">
    <property type="protein sequence ID" value="MBG9374738.1"/>
    <property type="molecule type" value="Genomic_DNA"/>
</dbReference>